<proteinExistence type="predicted"/>
<keyword evidence="2" id="KW-1185">Reference proteome</keyword>
<sequence length="210" mass="23361">MIRVLLCLALTTAQDDFDLSGSTGSGKIAHKLFHSYDGVNWEVRGTIQLSIFGDKRRKPLISVKNTKFEKEKLNFKGNYYIGVYTEEESGFMIQSSTETCYLIGSDLQDIISVLVDSETGGITALNYKTEGKMCERTTTAQKMQTMAEVISTREALKPYFALPKPEIEQDNTSFLRKYWWAIAIGLFLFMSSAASPPPQQGAAAAPQRAS</sequence>
<protein>
    <recommendedName>
        <fullName evidence="3">ER membrane protein complex subunit 10</fullName>
    </recommendedName>
</protein>
<dbReference type="EMBL" id="MPUH01000027">
    <property type="protein sequence ID" value="OMJ94417.1"/>
    <property type="molecule type" value="Genomic_DNA"/>
</dbReference>
<comment type="caution">
    <text evidence="1">The sequence shown here is derived from an EMBL/GenBank/DDBJ whole genome shotgun (WGS) entry which is preliminary data.</text>
</comment>
<dbReference type="OrthoDB" id="420100at2759"/>
<dbReference type="Proteomes" id="UP000187209">
    <property type="component" value="Unassembled WGS sequence"/>
</dbReference>
<name>A0A1R2CZI0_9CILI</name>
<evidence type="ECO:0000313" key="2">
    <source>
        <dbReference type="Proteomes" id="UP000187209"/>
    </source>
</evidence>
<dbReference type="Pfam" id="PF21203">
    <property type="entry name" value="ECM10"/>
    <property type="match status" value="1"/>
</dbReference>
<dbReference type="CDD" id="cd22209">
    <property type="entry name" value="EMC10"/>
    <property type="match status" value="1"/>
</dbReference>
<dbReference type="AlphaFoldDB" id="A0A1R2CZI0"/>
<evidence type="ECO:0008006" key="3">
    <source>
        <dbReference type="Google" id="ProtNLM"/>
    </source>
</evidence>
<organism evidence="1 2">
    <name type="scientific">Stentor coeruleus</name>
    <dbReference type="NCBI Taxonomy" id="5963"/>
    <lineage>
        <taxon>Eukaryota</taxon>
        <taxon>Sar</taxon>
        <taxon>Alveolata</taxon>
        <taxon>Ciliophora</taxon>
        <taxon>Postciliodesmatophora</taxon>
        <taxon>Heterotrichea</taxon>
        <taxon>Heterotrichida</taxon>
        <taxon>Stentoridae</taxon>
        <taxon>Stentor</taxon>
    </lineage>
</organism>
<evidence type="ECO:0000313" key="1">
    <source>
        <dbReference type="EMBL" id="OMJ94417.1"/>
    </source>
</evidence>
<gene>
    <name evidence="1" type="ORF">SteCoe_2471</name>
</gene>
<reference evidence="1 2" key="1">
    <citation type="submission" date="2016-11" db="EMBL/GenBank/DDBJ databases">
        <title>The macronuclear genome of Stentor coeruleus: a giant cell with tiny introns.</title>
        <authorList>
            <person name="Slabodnick M."/>
            <person name="Ruby J.G."/>
            <person name="Reiff S.B."/>
            <person name="Swart E.C."/>
            <person name="Gosai S."/>
            <person name="Prabakaran S."/>
            <person name="Witkowska E."/>
            <person name="Larue G.E."/>
            <person name="Fisher S."/>
            <person name="Freeman R.M."/>
            <person name="Gunawardena J."/>
            <person name="Chu W."/>
            <person name="Stover N.A."/>
            <person name="Gregory B.D."/>
            <person name="Nowacki M."/>
            <person name="Derisi J."/>
            <person name="Roy S.W."/>
            <person name="Marshall W.F."/>
            <person name="Sood P."/>
        </authorList>
    </citation>
    <scope>NUCLEOTIDE SEQUENCE [LARGE SCALE GENOMIC DNA]</scope>
    <source>
        <strain evidence="1">WM001</strain>
    </source>
</reference>
<accession>A0A1R2CZI0</accession>